<accession>A0A8X6Y9J2</accession>
<evidence type="ECO:0000313" key="2">
    <source>
        <dbReference type="EMBL" id="GFY68635.1"/>
    </source>
</evidence>
<proteinExistence type="predicted"/>
<evidence type="ECO:0000313" key="3">
    <source>
        <dbReference type="Proteomes" id="UP000886998"/>
    </source>
</evidence>
<organism evidence="2 3">
    <name type="scientific">Trichonephila inaurata madagascariensis</name>
    <dbReference type="NCBI Taxonomy" id="2747483"/>
    <lineage>
        <taxon>Eukaryota</taxon>
        <taxon>Metazoa</taxon>
        <taxon>Ecdysozoa</taxon>
        <taxon>Arthropoda</taxon>
        <taxon>Chelicerata</taxon>
        <taxon>Arachnida</taxon>
        <taxon>Araneae</taxon>
        <taxon>Araneomorphae</taxon>
        <taxon>Entelegynae</taxon>
        <taxon>Araneoidea</taxon>
        <taxon>Nephilidae</taxon>
        <taxon>Trichonephila</taxon>
        <taxon>Trichonephila inaurata</taxon>
    </lineage>
</organism>
<comment type="caution">
    <text evidence="2">The sequence shown here is derived from an EMBL/GenBank/DDBJ whole genome shotgun (WGS) entry which is preliminary data.</text>
</comment>
<evidence type="ECO:0000259" key="1">
    <source>
        <dbReference type="Pfam" id="PF13843"/>
    </source>
</evidence>
<name>A0A8X6Y9J2_9ARAC</name>
<protein>
    <submittedName>
        <fullName evidence="2">DDE_Tnp_1_7 domain-containing protein</fullName>
    </submittedName>
</protein>
<dbReference type="Proteomes" id="UP000886998">
    <property type="component" value="Unassembled WGS sequence"/>
</dbReference>
<feature type="domain" description="PiggyBac transposable element-derived protein" evidence="1">
    <location>
        <begin position="1"/>
        <end position="48"/>
    </location>
</feature>
<dbReference type="Pfam" id="PF13843">
    <property type="entry name" value="DDE_Tnp_1_7"/>
    <property type="match status" value="1"/>
</dbReference>
<dbReference type="OrthoDB" id="6436761at2759"/>
<reference evidence="2" key="1">
    <citation type="submission" date="2020-08" db="EMBL/GenBank/DDBJ databases">
        <title>Multicomponent nature underlies the extraordinary mechanical properties of spider dragline silk.</title>
        <authorList>
            <person name="Kono N."/>
            <person name="Nakamura H."/>
            <person name="Mori M."/>
            <person name="Yoshida Y."/>
            <person name="Ohtoshi R."/>
            <person name="Malay A.D."/>
            <person name="Moran D.A.P."/>
            <person name="Tomita M."/>
            <person name="Numata K."/>
            <person name="Arakawa K."/>
        </authorList>
    </citation>
    <scope>NUCLEOTIDE SEQUENCE</scope>
</reference>
<keyword evidence="3" id="KW-1185">Reference proteome</keyword>
<dbReference type="EMBL" id="BMAV01017163">
    <property type="protein sequence ID" value="GFY68635.1"/>
    <property type="molecule type" value="Genomic_DNA"/>
</dbReference>
<gene>
    <name evidence="2" type="ORF">TNIN_386201</name>
</gene>
<dbReference type="InterPro" id="IPR029526">
    <property type="entry name" value="PGBD"/>
</dbReference>
<dbReference type="AlphaFoldDB" id="A0A8X6Y9J2"/>
<sequence length="139" mass="15982">MCSTEGAHFMKQYLPNKYHKLGFKLFVLCSVSEYAYSFEIHSGKQDVDNLSYEPDVGVVGNTVPINSMKNEPYPIFQRFLCMHSSTVLLIDSKNIYIQRNRLGKNCKLIGCKGFSQLSIKCIFALCDNKNRNYFTLFHS</sequence>